<feature type="domain" description="eCIS core" evidence="3">
    <location>
        <begin position="206"/>
        <end position="279"/>
    </location>
</feature>
<keyword evidence="2" id="KW-0472">Membrane</keyword>
<evidence type="ECO:0000259" key="3">
    <source>
        <dbReference type="Pfam" id="PF13699"/>
    </source>
</evidence>
<keyword evidence="2" id="KW-1133">Transmembrane helix</keyword>
<accession>A0AAU8JAT5</accession>
<dbReference type="RefSeq" id="WP_190878528.1">
    <property type="nucleotide sequence ID" value="NZ_CP159837.1"/>
</dbReference>
<feature type="transmembrane region" description="Helical" evidence="2">
    <location>
        <begin position="551"/>
        <end position="578"/>
    </location>
</feature>
<protein>
    <submittedName>
        <fullName evidence="4">DUF4157 domain-containing protein</fullName>
    </submittedName>
</protein>
<dbReference type="InterPro" id="IPR025295">
    <property type="entry name" value="eCIS_core_dom"/>
</dbReference>
<sequence length="686" mass="74679">MATGKQIQKKGSSHFTPTPVTGMFKPRPFAEPVQPETATPEVQTKVELGNIEGDRLAGMQISAPAPIQAKLTIGAPGDKYEQEADTIAETVMRMPAISAPAPVENPTAPSPFAQAKPISAAIFAQAKPISAAIFAQAKPISAAITPVEPVIQMQPQPSESLSEEAGENKKGFIQRRIKVQAAADGSLNAPNSLENQISQSKNSGSPLAPQIRAYMEPRFGADFSSVRVHTDSQAVQMNRDLGAQAFTHGNHIYYGSGKSPGNNHLTAHELTHTIQQNESSQVQRATEFLQRKAGDNPDSSVLAGCIHPYVVRQIIQWLENRKAAQQRQYKTFVLFFLNQSDEVQERTIVNIVLNDKQKKQAQQKPKGEYIITEFNSDVKNKFKKDAWFGLKKNASEIDWDAFTEAARQAGANTDIWKNYDFDSVEASQSKEVLKNTALEVTGLSAFDKDLQTSDRFAGGASLAGNISIAVGSLTKAISDEVAKAALMPTGIVTGAMDVVTGGVNAYTNTKQANQSRELQNSEDKKIAEAARVNKRNQMALRTDNIGLAAQGAIAVTLTAVGLATMTFPIITAVGLMVLAGRKIYAYLKNQANKEKFADEVLQIQDIKDKQERYNKREHLLHSNGYASVDGLYKDFVNMVSADLYLRGVIRGEEEPVQLINSLGLKIDRKKAPPTPTEKVIASKYGV</sequence>
<dbReference type="EMBL" id="CP159837">
    <property type="protein sequence ID" value="XCM35424.1"/>
    <property type="molecule type" value="Genomic_DNA"/>
</dbReference>
<feature type="region of interest" description="Disordered" evidence="1">
    <location>
        <begin position="1"/>
        <end position="44"/>
    </location>
</feature>
<keyword evidence="2" id="KW-0812">Transmembrane</keyword>
<dbReference type="AlphaFoldDB" id="A0AAU8JAT5"/>
<reference evidence="4" key="1">
    <citation type="submission" date="2024-07" db="EMBL/GenBank/DDBJ databases">
        <authorList>
            <person name="Kim Y.J."/>
            <person name="Jeong J.Y."/>
        </authorList>
    </citation>
    <scope>NUCLEOTIDE SEQUENCE</scope>
    <source>
        <strain evidence="4">GIHE-MW2</strain>
    </source>
</reference>
<organism evidence="4">
    <name type="scientific">Planktothricoides raciborskii GIHE-MW2</name>
    <dbReference type="NCBI Taxonomy" id="2792601"/>
    <lineage>
        <taxon>Bacteria</taxon>
        <taxon>Bacillati</taxon>
        <taxon>Cyanobacteriota</taxon>
        <taxon>Cyanophyceae</taxon>
        <taxon>Oscillatoriophycideae</taxon>
        <taxon>Oscillatoriales</taxon>
        <taxon>Oscillatoriaceae</taxon>
        <taxon>Planktothricoides</taxon>
    </lineage>
</organism>
<proteinExistence type="predicted"/>
<dbReference type="Pfam" id="PF13699">
    <property type="entry name" value="eCIS_core"/>
    <property type="match status" value="1"/>
</dbReference>
<evidence type="ECO:0000256" key="1">
    <source>
        <dbReference type="SAM" id="MobiDB-lite"/>
    </source>
</evidence>
<evidence type="ECO:0000313" key="4">
    <source>
        <dbReference type="EMBL" id="XCM35424.1"/>
    </source>
</evidence>
<evidence type="ECO:0000256" key="2">
    <source>
        <dbReference type="SAM" id="Phobius"/>
    </source>
</evidence>
<gene>
    <name evidence="4" type="ORF">ABWT76_004102</name>
</gene>
<name>A0AAU8JAT5_9CYAN</name>